<name>A0A139AC95_GONPJ</name>
<dbReference type="Proteomes" id="UP000070544">
    <property type="component" value="Unassembled WGS sequence"/>
</dbReference>
<evidence type="ECO:0000256" key="7">
    <source>
        <dbReference type="ARBA" id="ARBA00047761"/>
    </source>
</evidence>
<sequence length="186" mass="20849">MKATLLTPLAPEDAGKKCLVLDLDETLVHSSFKPIPHPDFIVPVEIDNVTHTVYVLKRPGVDAFLRRCGELFEVVVFTASLAKYADPLMDILDRSHVVKHRLFREACIHHKGSYVKDLSMLGRDLRATLIIDNAPASYAFHPTNAIPITSWFNDQNDTELTDLIGFLEDLVRVDDVRAVLEGNGEE</sequence>
<evidence type="ECO:0000256" key="6">
    <source>
        <dbReference type="ARBA" id="ARBA00022912"/>
    </source>
</evidence>
<evidence type="ECO:0000313" key="11">
    <source>
        <dbReference type="Proteomes" id="UP000070544"/>
    </source>
</evidence>
<evidence type="ECO:0000259" key="9">
    <source>
        <dbReference type="PROSITE" id="PS50969"/>
    </source>
</evidence>
<evidence type="ECO:0000256" key="4">
    <source>
        <dbReference type="ARBA" id="ARBA00022801"/>
    </source>
</evidence>
<comment type="catalytic activity">
    <reaction evidence="8">
        <text>O-phospho-L-threonyl-[protein] + H2O = L-threonyl-[protein] + phosphate</text>
        <dbReference type="Rhea" id="RHEA:47004"/>
        <dbReference type="Rhea" id="RHEA-COMP:11060"/>
        <dbReference type="Rhea" id="RHEA-COMP:11605"/>
        <dbReference type="ChEBI" id="CHEBI:15377"/>
        <dbReference type="ChEBI" id="CHEBI:30013"/>
        <dbReference type="ChEBI" id="CHEBI:43474"/>
        <dbReference type="ChEBI" id="CHEBI:61977"/>
        <dbReference type="EC" id="3.1.3.16"/>
    </reaction>
</comment>
<organism evidence="10 11">
    <name type="scientific">Gonapodya prolifera (strain JEL478)</name>
    <name type="common">Monoblepharis prolifera</name>
    <dbReference type="NCBI Taxonomy" id="1344416"/>
    <lineage>
        <taxon>Eukaryota</taxon>
        <taxon>Fungi</taxon>
        <taxon>Fungi incertae sedis</taxon>
        <taxon>Chytridiomycota</taxon>
        <taxon>Chytridiomycota incertae sedis</taxon>
        <taxon>Monoblepharidomycetes</taxon>
        <taxon>Monoblepharidales</taxon>
        <taxon>Gonapodyaceae</taxon>
        <taxon>Gonapodya</taxon>
    </lineage>
</organism>
<dbReference type="InterPro" id="IPR011948">
    <property type="entry name" value="Dullard_phosphatase"/>
</dbReference>
<dbReference type="SMART" id="SM00577">
    <property type="entry name" value="CPDc"/>
    <property type="match status" value="1"/>
</dbReference>
<dbReference type="Gene3D" id="3.40.50.1000">
    <property type="entry name" value="HAD superfamily/HAD-like"/>
    <property type="match status" value="1"/>
</dbReference>
<evidence type="ECO:0000256" key="3">
    <source>
        <dbReference type="ARBA" id="ARBA00022723"/>
    </source>
</evidence>
<dbReference type="InterPro" id="IPR036412">
    <property type="entry name" value="HAD-like_sf"/>
</dbReference>
<dbReference type="EC" id="3.1.3.16" evidence="2"/>
<comment type="catalytic activity">
    <reaction evidence="7">
        <text>O-phospho-L-seryl-[protein] + H2O = L-seryl-[protein] + phosphate</text>
        <dbReference type="Rhea" id="RHEA:20629"/>
        <dbReference type="Rhea" id="RHEA-COMP:9863"/>
        <dbReference type="Rhea" id="RHEA-COMP:11604"/>
        <dbReference type="ChEBI" id="CHEBI:15377"/>
        <dbReference type="ChEBI" id="CHEBI:29999"/>
        <dbReference type="ChEBI" id="CHEBI:43474"/>
        <dbReference type="ChEBI" id="CHEBI:83421"/>
        <dbReference type="EC" id="3.1.3.16"/>
    </reaction>
</comment>
<dbReference type="Pfam" id="PF03031">
    <property type="entry name" value="NIF"/>
    <property type="match status" value="1"/>
</dbReference>
<accession>A0A139AC95</accession>
<proteinExistence type="predicted"/>
<keyword evidence="3" id="KW-0479">Metal-binding</keyword>
<keyword evidence="6" id="KW-0904">Protein phosphatase</keyword>
<dbReference type="PROSITE" id="PS50969">
    <property type="entry name" value="FCP1"/>
    <property type="match status" value="1"/>
</dbReference>
<dbReference type="STRING" id="1344416.A0A139AC95"/>
<evidence type="ECO:0000313" key="10">
    <source>
        <dbReference type="EMBL" id="KXS14390.1"/>
    </source>
</evidence>
<evidence type="ECO:0000256" key="5">
    <source>
        <dbReference type="ARBA" id="ARBA00022842"/>
    </source>
</evidence>
<dbReference type="GO" id="GO:0046872">
    <property type="term" value="F:metal ion binding"/>
    <property type="evidence" value="ECO:0007669"/>
    <property type="project" value="UniProtKB-KW"/>
</dbReference>
<dbReference type="NCBIfam" id="TIGR02251">
    <property type="entry name" value="HIF-SF_euk"/>
    <property type="match status" value="1"/>
</dbReference>
<dbReference type="SUPFAM" id="SSF56784">
    <property type="entry name" value="HAD-like"/>
    <property type="match status" value="1"/>
</dbReference>
<evidence type="ECO:0000256" key="8">
    <source>
        <dbReference type="ARBA" id="ARBA00048336"/>
    </source>
</evidence>
<keyword evidence="5" id="KW-0460">Magnesium</keyword>
<dbReference type="OrthoDB" id="277011at2759"/>
<dbReference type="EMBL" id="KQ965769">
    <property type="protein sequence ID" value="KXS14390.1"/>
    <property type="molecule type" value="Genomic_DNA"/>
</dbReference>
<evidence type="ECO:0000256" key="2">
    <source>
        <dbReference type="ARBA" id="ARBA00013081"/>
    </source>
</evidence>
<protein>
    <recommendedName>
        <fullName evidence="2">protein-serine/threonine phosphatase</fullName>
        <ecNumber evidence="2">3.1.3.16</ecNumber>
    </recommendedName>
</protein>
<reference evidence="10 11" key="1">
    <citation type="journal article" date="2015" name="Genome Biol. Evol.">
        <title>Phylogenomic analyses indicate that early fungi evolved digesting cell walls of algal ancestors of land plants.</title>
        <authorList>
            <person name="Chang Y."/>
            <person name="Wang S."/>
            <person name="Sekimoto S."/>
            <person name="Aerts A.L."/>
            <person name="Choi C."/>
            <person name="Clum A."/>
            <person name="LaButti K.M."/>
            <person name="Lindquist E.A."/>
            <person name="Yee Ngan C."/>
            <person name="Ohm R.A."/>
            <person name="Salamov A.A."/>
            <person name="Grigoriev I.V."/>
            <person name="Spatafora J.W."/>
            <person name="Berbee M.L."/>
        </authorList>
    </citation>
    <scope>NUCLEOTIDE SEQUENCE [LARGE SCALE GENOMIC DNA]</scope>
    <source>
        <strain evidence="10 11">JEL478</strain>
    </source>
</reference>
<keyword evidence="4" id="KW-0378">Hydrolase</keyword>
<dbReference type="InterPro" id="IPR004274">
    <property type="entry name" value="FCP1_dom"/>
</dbReference>
<dbReference type="InterPro" id="IPR023214">
    <property type="entry name" value="HAD_sf"/>
</dbReference>
<dbReference type="GO" id="GO:0004722">
    <property type="term" value="F:protein serine/threonine phosphatase activity"/>
    <property type="evidence" value="ECO:0007669"/>
    <property type="project" value="UniProtKB-EC"/>
</dbReference>
<dbReference type="FunFam" id="3.40.50.1000:FF:000192">
    <property type="entry name" value="CTD small phosphatase-like protein"/>
    <property type="match status" value="1"/>
</dbReference>
<dbReference type="CDD" id="cd07521">
    <property type="entry name" value="HAD_FCP1-like"/>
    <property type="match status" value="1"/>
</dbReference>
<dbReference type="InterPro" id="IPR050365">
    <property type="entry name" value="TIM50"/>
</dbReference>
<gene>
    <name evidence="10" type="ORF">M427DRAFT_99649</name>
</gene>
<keyword evidence="11" id="KW-1185">Reference proteome</keyword>
<dbReference type="AlphaFoldDB" id="A0A139AC95"/>
<comment type="cofactor">
    <cofactor evidence="1">
        <name>Mg(2+)</name>
        <dbReference type="ChEBI" id="CHEBI:18420"/>
    </cofactor>
</comment>
<evidence type="ECO:0000256" key="1">
    <source>
        <dbReference type="ARBA" id="ARBA00001946"/>
    </source>
</evidence>
<dbReference type="PANTHER" id="PTHR12210">
    <property type="entry name" value="DULLARD PROTEIN PHOSPHATASE"/>
    <property type="match status" value="1"/>
</dbReference>
<feature type="domain" description="FCP1 homology" evidence="9">
    <location>
        <begin position="12"/>
        <end position="170"/>
    </location>
</feature>
<dbReference type="OMA" id="SHKGNYV"/>